<sequence length="325" mass="36814">MLNILMVYNGELPPTTYGGTQRVVWSLIKGLAQLNHKVYLLTSEPIDSPWVTCIHRDKSKPLEAQIPSYIDVVHFQNSGKSDKPYVITRHGNSAATDKHDANTIFVSHKHALNHGGEAYVHNGLDWSDYQQPNLQIENRDNRYHFLGKAAWRIKNVQGAIDITKKSGTKLDVLGGSRLNLKMGFRLTLDMHVKFHGMVGNDLKCQVLQRSKGLIFPVTWEEPFGLAITESLYMGCPVYSTPYGSLPELITNEVGVLSNKEDELVEAVKHGNFSPRLCHEYAREYFDHLSMAKSYIEKYEQAIAQQPLNQFLSTPLEKKKGLTYIK</sequence>
<comment type="caution">
    <text evidence="1">The sequence shown here is derived from an EMBL/GenBank/DDBJ whole genome shotgun (WGS) entry which is preliminary data.</text>
</comment>
<dbReference type="Gene3D" id="3.40.50.2000">
    <property type="entry name" value="Glycogen Phosphorylase B"/>
    <property type="match status" value="2"/>
</dbReference>
<dbReference type="SUPFAM" id="SSF53756">
    <property type="entry name" value="UDP-Glycosyltransferase/glycogen phosphorylase"/>
    <property type="match status" value="1"/>
</dbReference>
<dbReference type="PANTHER" id="PTHR12526:SF595">
    <property type="entry name" value="BLL5217 PROTEIN"/>
    <property type="match status" value="1"/>
</dbReference>
<proteinExistence type="predicted"/>
<dbReference type="Proteomes" id="UP000838160">
    <property type="component" value="Unassembled WGS sequence"/>
</dbReference>
<evidence type="ECO:0008006" key="3">
    <source>
        <dbReference type="Google" id="ProtNLM"/>
    </source>
</evidence>
<dbReference type="Pfam" id="PF13692">
    <property type="entry name" value="Glyco_trans_1_4"/>
    <property type="match status" value="1"/>
</dbReference>
<dbReference type="EMBL" id="CAKLCM010000002">
    <property type="protein sequence ID" value="CAH0527253.1"/>
    <property type="molecule type" value="Genomic_DNA"/>
</dbReference>
<evidence type="ECO:0000313" key="1">
    <source>
        <dbReference type="EMBL" id="CAH0527253.1"/>
    </source>
</evidence>
<accession>A0ABM8ZKB4</accession>
<protein>
    <recommendedName>
        <fullName evidence="3">Glycosyl transferase</fullName>
    </recommendedName>
</protein>
<organism evidence="1 2">
    <name type="scientific">Vibrio hippocampi</name>
    <dbReference type="NCBI Taxonomy" id="654686"/>
    <lineage>
        <taxon>Bacteria</taxon>
        <taxon>Pseudomonadati</taxon>
        <taxon>Pseudomonadota</taxon>
        <taxon>Gammaproteobacteria</taxon>
        <taxon>Vibrionales</taxon>
        <taxon>Vibrionaceae</taxon>
        <taxon>Vibrio</taxon>
    </lineage>
</organism>
<dbReference type="RefSeq" id="WP_237485387.1">
    <property type="nucleotide sequence ID" value="NZ_CAKLCM010000002.1"/>
</dbReference>
<reference evidence="1" key="1">
    <citation type="submission" date="2021-12" db="EMBL/GenBank/DDBJ databases">
        <authorList>
            <person name="Rodrigo-Torres L."/>
            <person name="Arahal R. D."/>
            <person name="Lucena T."/>
        </authorList>
    </citation>
    <scope>NUCLEOTIDE SEQUENCE</scope>
    <source>
        <strain evidence="1">CECT 8226</strain>
    </source>
</reference>
<evidence type="ECO:0000313" key="2">
    <source>
        <dbReference type="Proteomes" id="UP000838160"/>
    </source>
</evidence>
<name>A0ABM8ZKB4_9VIBR</name>
<dbReference type="PANTHER" id="PTHR12526">
    <property type="entry name" value="GLYCOSYLTRANSFERASE"/>
    <property type="match status" value="1"/>
</dbReference>
<gene>
    <name evidence="1" type="ORF">VHP8226_02581</name>
</gene>
<keyword evidence="2" id="KW-1185">Reference proteome</keyword>